<evidence type="ECO:0000313" key="4">
    <source>
        <dbReference type="Proteomes" id="UP000283369"/>
    </source>
</evidence>
<accession>A0A412VEJ1</accession>
<keyword evidence="1" id="KW-0812">Transmembrane</keyword>
<dbReference type="Gene3D" id="2.60.40.1120">
    <property type="entry name" value="Carboxypeptidase-like, regulatory domain"/>
    <property type="match status" value="1"/>
</dbReference>
<dbReference type="FunFam" id="2.170.130.10:FF:000003">
    <property type="entry name" value="SusC/RagA family TonB-linked outer membrane protein"/>
    <property type="match status" value="1"/>
</dbReference>
<comment type="similarity">
    <text evidence="1">Belongs to the TonB-dependent receptor family.</text>
</comment>
<dbReference type="InterPro" id="IPR012910">
    <property type="entry name" value="Plug_dom"/>
</dbReference>
<dbReference type="Pfam" id="PF13715">
    <property type="entry name" value="CarbopepD_reg_2"/>
    <property type="match status" value="1"/>
</dbReference>
<organism evidence="3 4">
    <name type="scientific">Bacteroides xylanisolvens</name>
    <dbReference type="NCBI Taxonomy" id="371601"/>
    <lineage>
        <taxon>Bacteria</taxon>
        <taxon>Pseudomonadati</taxon>
        <taxon>Bacteroidota</taxon>
        <taxon>Bacteroidia</taxon>
        <taxon>Bacteroidales</taxon>
        <taxon>Bacteroidaceae</taxon>
        <taxon>Bacteroides</taxon>
    </lineage>
</organism>
<dbReference type="GO" id="GO:0009279">
    <property type="term" value="C:cell outer membrane"/>
    <property type="evidence" value="ECO:0007669"/>
    <property type="project" value="UniProtKB-SubCell"/>
</dbReference>
<proteinExistence type="inferred from homology"/>
<evidence type="ECO:0000313" key="3">
    <source>
        <dbReference type="EMBL" id="RGV03873.1"/>
    </source>
</evidence>
<sequence length="1073" mass="120306">MCATVMILGELLQRYPLQSIFRLFRNRECRTIVIKENMKNTRLAFAFILIHLCAMTFAQSSKKITGRVVDEKGELLVGVNIMEVGAQNGTLTGIEGTYSLTVKNSRSTLKFSYVGFDSQEVIVGSNTVIDVTLKESKSELEEVVVVGYGSQRRISTIGSQSNLKLGDIKQPTASLSTSLAGRLAGVVAVQRSGEPGKDNADIWIRGISTMGSSSPLVLVDGVERSFNNIDPEDIESFTVLKDASATAVYGVRGANGVILIKTKPGIAGKPSVSVDYYESVTRLTKIPKLADGASYMEAVNEARRNRGSEPIYSEAEVINTRLGTDPVLYPNVDWMNEVFDDLGHNRRANINVRGGGQNVNYYASASYYNEKGLIKTDPNESYDSKIGYTRYNFTTNLNINVTPTTKLDIGASGYLGEGKKPYESTSDIFRVAMTTSPVDYPVMFYVNGKDYIPYNQPNSGFNNPYVGATKRGFRTVTDSQIYSNLRLTQDLGFITKGLSLTGMFAFDTYNSRTVKQKKRESTYYWADKNNPYDKHGFPILSQTYEGSKTLDFAVESSGNRKYYLEASLNYSRTFGKHRVGGLFLFNQEDKVITTEGIDLIAGLPYRSRGFAGRATYSWDDRYFAEFNIGINGSENFDPSNRYGVFPAFGVGWVLSNEKFWKPLQSVISFFKVRYTNGMIGNQATPNRFLYMEALEYSGNYGYTFGTDRRKVDGYKVKNEAVKVTWEKSHKQDLGFDLKFLNDDLSLVVDLYKEHRTGIFLDRGAVPGFIGITSTPVGNLGVVDNKGIEIDLEYNKRFNKNWALSLRGNFTYAKNEVIENDQPTQQYPWMDRRGHSTLSRWGLIADGLYTQAEIDQINAWEALSAVEKENTARPFPKQYGTVYAGDIKYRDLNGDGQIDVYDETKIGRGDVPSIVYGFGFNLQYKNFAISTLFQGVAQADRCLSGLGIQPFSGSGGEGNLYANIKDRWTEDNPRQDVFYPRLAYGSDKNENNFKTSTWWQRDVSFLRLKSLQITWNLPKRWTNAVLLKGASIYAMGTNLFTISKFKLWDPELNTNNGTSYPNISTYSIGVNFNF</sequence>
<comment type="subcellular location">
    <subcellularLocation>
        <location evidence="1">Cell outer membrane</location>
        <topology evidence="1">Multi-pass membrane protein</topology>
    </subcellularLocation>
</comment>
<name>A0A412VEJ1_9BACE</name>
<dbReference type="AlphaFoldDB" id="A0A412VEJ1"/>
<protein>
    <submittedName>
        <fullName evidence="3">TonB-dependent receptor</fullName>
    </submittedName>
</protein>
<dbReference type="NCBIfam" id="TIGR04056">
    <property type="entry name" value="OMP_RagA_SusC"/>
    <property type="match status" value="1"/>
</dbReference>
<evidence type="ECO:0000259" key="2">
    <source>
        <dbReference type="Pfam" id="PF07715"/>
    </source>
</evidence>
<keyword evidence="1" id="KW-0998">Cell outer membrane</keyword>
<gene>
    <name evidence="3" type="ORF">DWW25_24730</name>
</gene>
<dbReference type="Gene3D" id="2.170.130.10">
    <property type="entry name" value="TonB-dependent receptor, plug domain"/>
    <property type="match status" value="1"/>
</dbReference>
<dbReference type="InterPro" id="IPR023997">
    <property type="entry name" value="TonB-dep_OMP_SusC/RagA_CS"/>
</dbReference>
<dbReference type="InterPro" id="IPR037066">
    <property type="entry name" value="Plug_dom_sf"/>
</dbReference>
<dbReference type="InterPro" id="IPR023996">
    <property type="entry name" value="TonB-dep_OMP_SusC/RagA"/>
</dbReference>
<evidence type="ECO:0000256" key="1">
    <source>
        <dbReference type="PROSITE-ProRule" id="PRU01360"/>
    </source>
</evidence>
<keyword evidence="1" id="KW-1134">Transmembrane beta strand</keyword>
<dbReference type="SUPFAM" id="SSF56935">
    <property type="entry name" value="Porins"/>
    <property type="match status" value="1"/>
</dbReference>
<keyword evidence="3" id="KW-0675">Receptor</keyword>
<feature type="domain" description="TonB-dependent receptor plug" evidence="2">
    <location>
        <begin position="159"/>
        <end position="257"/>
    </location>
</feature>
<dbReference type="PROSITE" id="PS52016">
    <property type="entry name" value="TONB_DEPENDENT_REC_3"/>
    <property type="match status" value="1"/>
</dbReference>
<dbReference type="EMBL" id="QRYV01000098">
    <property type="protein sequence ID" value="RGV03873.1"/>
    <property type="molecule type" value="Genomic_DNA"/>
</dbReference>
<comment type="caution">
    <text evidence="3">The sequence shown here is derived from an EMBL/GenBank/DDBJ whole genome shotgun (WGS) entry which is preliminary data.</text>
</comment>
<keyword evidence="1" id="KW-0813">Transport</keyword>
<dbReference type="SUPFAM" id="SSF49464">
    <property type="entry name" value="Carboxypeptidase regulatory domain-like"/>
    <property type="match status" value="1"/>
</dbReference>
<reference evidence="3 4" key="1">
    <citation type="submission" date="2018-08" db="EMBL/GenBank/DDBJ databases">
        <title>A genome reference for cultivated species of the human gut microbiota.</title>
        <authorList>
            <person name="Zou Y."/>
            <person name="Xue W."/>
            <person name="Luo G."/>
        </authorList>
    </citation>
    <scope>NUCLEOTIDE SEQUENCE [LARGE SCALE GENOMIC DNA]</scope>
    <source>
        <strain evidence="3 4">AF14-7</strain>
    </source>
</reference>
<dbReference type="InterPro" id="IPR039426">
    <property type="entry name" value="TonB-dep_rcpt-like"/>
</dbReference>
<dbReference type="InterPro" id="IPR008969">
    <property type="entry name" value="CarboxyPept-like_regulatory"/>
</dbReference>
<dbReference type="Proteomes" id="UP000283369">
    <property type="component" value="Unassembled WGS sequence"/>
</dbReference>
<keyword evidence="1" id="KW-0472">Membrane</keyword>
<dbReference type="Pfam" id="PF07715">
    <property type="entry name" value="Plug"/>
    <property type="match status" value="1"/>
</dbReference>
<dbReference type="NCBIfam" id="TIGR04057">
    <property type="entry name" value="SusC_RagA_signa"/>
    <property type="match status" value="1"/>
</dbReference>